<protein>
    <recommendedName>
        <fullName evidence="3">histone acetyltransferase</fullName>
        <ecNumber evidence="3">2.3.1.48</ecNumber>
    </recommendedName>
</protein>
<dbReference type="GO" id="GO:0035267">
    <property type="term" value="C:NuA4 histone acetyltransferase complex"/>
    <property type="evidence" value="ECO:0007669"/>
    <property type="project" value="TreeGrafter"/>
</dbReference>
<comment type="similarity">
    <text evidence="2">Belongs to the MYST (SAS/MOZ) family.</text>
</comment>
<keyword evidence="11" id="KW-0539">Nucleus</keyword>
<dbReference type="PANTHER" id="PTHR10615:SF219">
    <property type="entry name" value="HISTONE ACETYLTRANSFERASE KAT5"/>
    <property type="match status" value="1"/>
</dbReference>
<dbReference type="Pfam" id="PF17772">
    <property type="entry name" value="zf-MYST"/>
    <property type="match status" value="1"/>
</dbReference>
<evidence type="ECO:0000256" key="5">
    <source>
        <dbReference type="ARBA" id="ARBA00022723"/>
    </source>
</evidence>
<comment type="subcellular location">
    <subcellularLocation>
        <location evidence="1">Nucleus</location>
    </subcellularLocation>
</comment>
<keyword evidence="6" id="KW-0863">Zinc-finger</keyword>
<dbReference type="Gene3D" id="1.10.10.10">
    <property type="entry name" value="Winged helix-like DNA-binding domain superfamily/Winged helix DNA-binding domain"/>
    <property type="match status" value="1"/>
</dbReference>
<dbReference type="OrthoDB" id="787137at2759"/>
<keyword evidence="9" id="KW-0805">Transcription regulation</keyword>
<dbReference type="InterPro" id="IPR002717">
    <property type="entry name" value="HAT_MYST-type"/>
</dbReference>
<keyword evidence="7" id="KW-0862">Zinc</keyword>
<name>A0A2H3J609_WOLCO</name>
<keyword evidence="10" id="KW-0804">Transcription</keyword>
<organism evidence="16 17">
    <name type="scientific">Wolfiporia cocos (strain MD-104)</name>
    <name type="common">Brown rot fungus</name>
    <dbReference type="NCBI Taxonomy" id="742152"/>
    <lineage>
        <taxon>Eukaryota</taxon>
        <taxon>Fungi</taxon>
        <taxon>Dikarya</taxon>
        <taxon>Basidiomycota</taxon>
        <taxon>Agaricomycotina</taxon>
        <taxon>Agaricomycetes</taxon>
        <taxon>Polyporales</taxon>
        <taxon>Phaeolaceae</taxon>
        <taxon>Wolfiporia</taxon>
    </lineage>
</organism>
<feature type="active site" description="Proton donor/acceptor" evidence="13">
    <location>
        <position position="283"/>
    </location>
</feature>
<evidence type="ECO:0000256" key="14">
    <source>
        <dbReference type="SAM" id="MobiDB-lite"/>
    </source>
</evidence>
<evidence type="ECO:0000256" key="11">
    <source>
        <dbReference type="ARBA" id="ARBA00023242"/>
    </source>
</evidence>
<evidence type="ECO:0000256" key="3">
    <source>
        <dbReference type="ARBA" id="ARBA00013184"/>
    </source>
</evidence>
<feature type="region of interest" description="Disordered" evidence="14">
    <location>
        <begin position="1"/>
        <end position="42"/>
    </location>
</feature>
<keyword evidence="17" id="KW-1185">Reference proteome</keyword>
<dbReference type="SUPFAM" id="SSF55729">
    <property type="entry name" value="Acyl-CoA N-acyltransferases (Nat)"/>
    <property type="match status" value="1"/>
</dbReference>
<dbReference type="PANTHER" id="PTHR10615">
    <property type="entry name" value="HISTONE ACETYLTRANSFERASE"/>
    <property type="match status" value="1"/>
</dbReference>
<dbReference type="InterPro" id="IPR016181">
    <property type="entry name" value="Acyl_CoA_acyltransferase"/>
</dbReference>
<dbReference type="Pfam" id="PF01853">
    <property type="entry name" value="MOZ_SAS"/>
    <property type="match status" value="1"/>
</dbReference>
<evidence type="ECO:0000256" key="9">
    <source>
        <dbReference type="ARBA" id="ARBA00023015"/>
    </source>
</evidence>
<dbReference type="GO" id="GO:0008270">
    <property type="term" value="F:zinc ion binding"/>
    <property type="evidence" value="ECO:0007669"/>
    <property type="project" value="UniProtKB-KW"/>
</dbReference>
<dbReference type="GO" id="GO:0006355">
    <property type="term" value="P:regulation of DNA-templated transcription"/>
    <property type="evidence" value="ECO:0007669"/>
    <property type="project" value="InterPro"/>
</dbReference>
<keyword evidence="4 16" id="KW-0808">Transferase</keyword>
<dbReference type="GO" id="GO:0046972">
    <property type="term" value="F:histone H4K16 acetyltransferase activity"/>
    <property type="evidence" value="ECO:0007669"/>
    <property type="project" value="TreeGrafter"/>
</dbReference>
<evidence type="ECO:0000256" key="12">
    <source>
        <dbReference type="ARBA" id="ARBA00023315"/>
    </source>
</evidence>
<evidence type="ECO:0000313" key="16">
    <source>
        <dbReference type="EMBL" id="PCH33078.1"/>
    </source>
</evidence>
<dbReference type="InterPro" id="IPR036388">
    <property type="entry name" value="WH-like_DNA-bd_sf"/>
</dbReference>
<dbReference type="STRING" id="742152.A0A2H3J609"/>
<evidence type="ECO:0000256" key="13">
    <source>
        <dbReference type="PIRSR" id="PIRSR602717-51"/>
    </source>
</evidence>
<keyword evidence="8" id="KW-0007">Acetylation</keyword>
<dbReference type="PROSITE" id="PS51726">
    <property type="entry name" value="MYST_HAT"/>
    <property type="match status" value="1"/>
</dbReference>
<evidence type="ECO:0000259" key="15">
    <source>
        <dbReference type="PROSITE" id="PS51726"/>
    </source>
</evidence>
<dbReference type="InterPro" id="IPR050603">
    <property type="entry name" value="MYST_HAT"/>
</dbReference>
<keyword evidence="12 16" id="KW-0012">Acyltransferase</keyword>
<accession>A0A2H3J609</accession>
<dbReference type="Proteomes" id="UP000218811">
    <property type="component" value="Unassembled WGS sequence"/>
</dbReference>
<dbReference type="InterPro" id="IPR040706">
    <property type="entry name" value="Zf-MYST"/>
</dbReference>
<keyword evidence="5" id="KW-0479">Metal-binding</keyword>
<evidence type="ECO:0000256" key="2">
    <source>
        <dbReference type="ARBA" id="ARBA00010107"/>
    </source>
</evidence>
<evidence type="ECO:0000256" key="4">
    <source>
        <dbReference type="ARBA" id="ARBA00022679"/>
    </source>
</evidence>
<evidence type="ECO:0000256" key="7">
    <source>
        <dbReference type="ARBA" id="ARBA00022833"/>
    </source>
</evidence>
<feature type="region of interest" description="Disordered" evidence="14">
    <location>
        <begin position="336"/>
        <end position="370"/>
    </location>
</feature>
<dbReference type="CDD" id="cd04301">
    <property type="entry name" value="NAT_SF"/>
    <property type="match status" value="1"/>
</dbReference>
<feature type="domain" description="MYST-type HAT" evidence="15">
    <location>
        <begin position="58"/>
        <end position="473"/>
    </location>
</feature>
<reference evidence="16 17" key="1">
    <citation type="journal article" date="2012" name="Science">
        <title>The Paleozoic origin of enzymatic lignin decomposition reconstructed from 31 fungal genomes.</title>
        <authorList>
            <person name="Floudas D."/>
            <person name="Binder M."/>
            <person name="Riley R."/>
            <person name="Barry K."/>
            <person name="Blanchette R.A."/>
            <person name="Henrissat B."/>
            <person name="Martinez A.T."/>
            <person name="Otillar R."/>
            <person name="Spatafora J.W."/>
            <person name="Yadav J.S."/>
            <person name="Aerts A."/>
            <person name="Benoit I."/>
            <person name="Boyd A."/>
            <person name="Carlson A."/>
            <person name="Copeland A."/>
            <person name="Coutinho P.M."/>
            <person name="de Vries R.P."/>
            <person name="Ferreira P."/>
            <person name="Findley K."/>
            <person name="Foster B."/>
            <person name="Gaskell J."/>
            <person name="Glotzer D."/>
            <person name="Gorecki P."/>
            <person name="Heitman J."/>
            <person name="Hesse C."/>
            <person name="Hori C."/>
            <person name="Igarashi K."/>
            <person name="Jurgens J.A."/>
            <person name="Kallen N."/>
            <person name="Kersten P."/>
            <person name="Kohler A."/>
            <person name="Kuees U."/>
            <person name="Kumar T.K.A."/>
            <person name="Kuo A."/>
            <person name="LaButti K."/>
            <person name="Larrondo L.F."/>
            <person name="Lindquist E."/>
            <person name="Ling A."/>
            <person name="Lombard V."/>
            <person name="Lucas S."/>
            <person name="Lundell T."/>
            <person name="Martin R."/>
            <person name="McLaughlin D.J."/>
            <person name="Morgenstern I."/>
            <person name="Morin E."/>
            <person name="Murat C."/>
            <person name="Nagy L.G."/>
            <person name="Nolan M."/>
            <person name="Ohm R.A."/>
            <person name="Patyshakuliyeva A."/>
            <person name="Rokas A."/>
            <person name="Ruiz-Duenas F.J."/>
            <person name="Sabat G."/>
            <person name="Salamov A."/>
            <person name="Samejima M."/>
            <person name="Schmutz J."/>
            <person name="Slot J.C."/>
            <person name="St John F."/>
            <person name="Stenlid J."/>
            <person name="Sun H."/>
            <person name="Sun S."/>
            <person name="Syed K."/>
            <person name="Tsang A."/>
            <person name="Wiebenga A."/>
            <person name="Young D."/>
            <person name="Pisabarro A."/>
            <person name="Eastwood D.C."/>
            <person name="Martin F."/>
            <person name="Cullen D."/>
            <person name="Grigoriev I.V."/>
            <person name="Hibbett D.S."/>
        </authorList>
    </citation>
    <scope>NUCLEOTIDE SEQUENCE [LARGE SCALE GENOMIC DNA]</scope>
    <source>
        <strain evidence="16 17">MD-104</strain>
    </source>
</reference>
<dbReference type="Gene3D" id="3.30.60.60">
    <property type="entry name" value="N-acetyl transferase-like"/>
    <property type="match status" value="1"/>
</dbReference>
<gene>
    <name evidence="16" type="ORF">WOLCODRAFT_111241</name>
</gene>
<feature type="region of interest" description="Disordered" evidence="14">
    <location>
        <begin position="88"/>
        <end position="117"/>
    </location>
</feature>
<evidence type="ECO:0000313" key="17">
    <source>
        <dbReference type="Proteomes" id="UP000218811"/>
    </source>
</evidence>
<dbReference type="GO" id="GO:0005634">
    <property type="term" value="C:nucleus"/>
    <property type="evidence" value="ECO:0007669"/>
    <property type="project" value="UniProtKB-SubCell"/>
</dbReference>
<proteinExistence type="inferred from homology"/>
<dbReference type="Gene3D" id="3.40.630.30">
    <property type="match status" value="1"/>
</dbReference>
<dbReference type="EC" id="2.3.1.48" evidence="3"/>
<evidence type="ECO:0000256" key="6">
    <source>
        <dbReference type="ARBA" id="ARBA00022771"/>
    </source>
</evidence>
<dbReference type="EMBL" id="KB467831">
    <property type="protein sequence ID" value="PCH33078.1"/>
    <property type="molecule type" value="Genomic_DNA"/>
</dbReference>
<evidence type="ECO:0000256" key="1">
    <source>
        <dbReference type="ARBA" id="ARBA00004123"/>
    </source>
</evidence>
<evidence type="ECO:0000256" key="10">
    <source>
        <dbReference type="ARBA" id="ARBA00023163"/>
    </source>
</evidence>
<dbReference type="AlphaFoldDB" id="A0A2H3J609"/>
<evidence type="ECO:0000256" key="8">
    <source>
        <dbReference type="ARBA" id="ARBA00022990"/>
    </source>
</evidence>
<sequence length="473" mass="52780">MGNNGTTRKRKRGSADGENSAAASVGPSPGPSHAPAEGAAPQPITEEEYDIQHHKQITARRNFDKVVFGQWQIKTWYFSPYPLTESEAEDQVAAPSSHGPHSGSRIPGVSRSTIRSHGRTSDLLAGGLGRTNVTGERSMLWVCDRCFKYMADGISWEIHVKKCTLKHPPGRKVYQRGAHIIWEVDGAKEKLYCQNLSLFGKLFIDIKTLFFDCDNFLFYILTDADSQRDHVLGFFSKEKVSFDDYNLACIVVLPPYQKKGYGMLMIEFSYELSRRAGRVGTPERPLSDLGLRSYLTYWVSTLIRFFRRLLSVLPLDAAKMITRGGVPDLAEAHTMSPAVEAEDGPQSRMKRRKSTKGWDGEELASARAADPYDDHDPVFTSLRTVETTPNTDGSATAHVVVRCTLKDIARATNLRIEDAAFALNECGLLIRRQKTDGSRGADDTITVSREMVETVARERNVKRMCMSLAHVLL</sequence>
<dbReference type="OMA" id="FKYMAEG"/>